<sequence length="625" mass="70366">MRKSNITIYDLNMRKLALLENAITINYETPMNGLWTAGFELPLDDEKNEYCQPFYFVELFDLDGRMDLYRILPNTAKRDGSNQTVSYSCEHVLATLIDDVLFQFHKAGNLGVYTAQSIQYVLDQQTTQHWVLGQVDFERQFEYSWENTNLYSALISIPRPIDEVHMWTWDTTSYPWILNLIRPSDHVQAIIRYGHNMSGITREVNPTELVNRVYGLGYGEGVNQLTFAEVNNGVPYIEDAESIAKYGLKQQVWADRRFTSAETLIARARTILAESSVPRVTYTVDASELYAITGDRNDKFRTGDVVRVQDPDMGKLDIRIVNVKKGDIFGDRGKVQLEIANKSQDITTSMSDINNRLRIEEVYAQGATNVNVYNLAENCDPTHPAKFKIWIPDEAVRINKILLTYENEPFRANSKAVSGGGAITTSTEAGGATVASSYTDSRFDDYNYTTEGMTPSAATLSAGSHLHNVDVSDDGGHFHTVQGGSTSYDGVHNHPLTQTDSDGEHIHFLDKHDHYQTLIPHFHDIQLPNHVHAIDLPNHEHEIEFGIYEGATATKVKVEIDGVETSITEPSATTIDLINYLDVDEEGKIKRGQYHEIEITPNDFSRIVASVVIQFFVNSRGGGVY</sequence>
<dbReference type="RefSeq" id="WP_377775821.1">
    <property type="nucleotide sequence ID" value="NZ_JBHUHO010000051.1"/>
</dbReference>
<gene>
    <name evidence="2" type="ORF">ACFSJH_20920</name>
</gene>
<evidence type="ECO:0000313" key="3">
    <source>
        <dbReference type="Proteomes" id="UP001597362"/>
    </source>
</evidence>
<dbReference type="EMBL" id="JBHUHO010000051">
    <property type="protein sequence ID" value="MFD2118165.1"/>
    <property type="molecule type" value="Genomic_DNA"/>
</dbReference>
<feature type="domain" description="Tail spike" evidence="1">
    <location>
        <begin position="97"/>
        <end position="352"/>
    </location>
</feature>
<dbReference type="InterPro" id="IPR007119">
    <property type="entry name" value="Phage_tail_spike_N"/>
</dbReference>
<organism evidence="2 3">
    <name type="scientific">Paenibacillus yanchengensis</name>
    <dbReference type="NCBI Taxonomy" id="2035833"/>
    <lineage>
        <taxon>Bacteria</taxon>
        <taxon>Bacillati</taxon>
        <taxon>Bacillota</taxon>
        <taxon>Bacilli</taxon>
        <taxon>Bacillales</taxon>
        <taxon>Paenibacillaceae</taxon>
        <taxon>Paenibacillus</taxon>
    </lineage>
</organism>
<protein>
    <submittedName>
        <fullName evidence="2">Phage tail spike protein</fullName>
    </submittedName>
</protein>
<keyword evidence="3" id="KW-1185">Reference proteome</keyword>
<dbReference type="InterPro" id="IPR010572">
    <property type="entry name" value="Tail_dom"/>
</dbReference>
<reference evidence="3" key="1">
    <citation type="journal article" date="2019" name="Int. J. Syst. Evol. Microbiol.">
        <title>The Global Catalogue of Microorganisms (GCM) 10K type strain sequencing project: providing services to taxonomists for standard genome sequencing and annotation.</title>
        <authorList>
            <consortium name="The Broad Institute Genomics Platform"/>
            <consortium name="The Broad Institute Genome Sequencing Center for Infectious Disease"/>
            <person name="Wu L."/>
            <person name="Ma J."/>
        </authorList>
    </citation>
    <scope>NUCLEOTIDE SEQUENCE [LARGE SCALE GENOMIC DNA]</scope>
    <source>
        <strain evidence="3">GH52</strain>
    </source>
</reference>
<evidence type="ECO:0000313" key="2">
    <source>
        <dbReference type="EMBL" id="MFD2118165.1"/>
    </source>
</evidence>
<dbReference type="NCBIfam" id="TIGR01665">
    <property type="entry name" value="put_anti_recept"/>
    <property type="match status" value="1"/>
</dbReference>
<name>A0ABW4YR01_9BACL</name>
<dbReference type="Pfam" id="PF06605">
    <property type="entry name" value="Prophage_tail"/>
    <property type="match status" value="1"/>
</dbReference>
<comment type="caution">
    <text evidence="2">The sequence shown here is derived from an EMBL/GenBank/DDBJ whole genome shotgun (WGS) entry which is preliminary data.</text>
</comment>
<evidence type="ECO:0000259" key="1">
    <source>
        <dbReference type="Pfam" id="PF06605"/>
    </source>
</evidence>
<proteinExistence type="predicted"/>
<accession>A0ABW4YR01</accession>
<dbReference type="Proteomes" id="UP001597362">
    <property type="component" value="Unassembled WGS sequence"/>
</dbReference>